<dbReference type="Gene3D" id="3.30.1330.100">
    <property type="entry name" value="CofE-like"/>
    <property type="match status" value="1"/>
</dbReference>
<dbReference type="InterPro" id="IPR002847">
    <property type="entry name" value="F420-0_gamma-glut_ligase-dom"/>
</dbReference>
<protein>
    <recommendedName>
        <fullName evidence="2">Coenzyme F420:L-glutamate ligase-like domain-containing protein</fullName>
    </recommendedName>
</protein>
<dbReference type="PANTHER" id="PTHR47917">
    <property type="match status" value="1"/>
</dbReference>
<evidence type="ECO:0000259" key="2">
    <source>
        <dbReference type="Pfam" id="PF01996"/>
    </source>
</evidence>
<dbReference type="Pfam" id="PF01996">
    <property type="entry name" value="F420_ligase"/>
    <property type="match status" value="1"/>
</dbReference>
<dbReference type="PANTHER" id="PTHR47917:SF1">
    <property type="entry name" value="COENZYME F420:L-GLUTAMATE LIGASE"/>
    <property type="match status" value="1"/>
</dbReference>
<dbReference type="EMBL" id="AP027732">
    <property type="protein sequence ID" value="BDZ48755.1"/>
    <property type="molecule type" value="Genomic_DNA"/>
</dbReference>
<evidence type="ECO:0000256" key="1">
    <source>
        <dbReference type="SAM" id="MobiDB-lite"/>
    </source>
</evidence>
<gene>
    <name evidence="3" type="ORF">GCM10025867_09960</name>
</gene>
<dbReference type="Proteomes" id="UP001321486">
    <property type="component" value="Chromosome"/>
</dbReference>
<feature type="compositionally biased region" description="Low complexity" evidence="1">
    <location>
        <begin position="126"/>
        <end position="137"/>
    </location>
</feature>
<accession>A0ABM8GK33</accession>
<feature type="region of interest" description="Disordered" evidence="1">
    <location>
        <begin position="112"/>
        <end position="137"/>
    </location>
</feature>
<feature type="domain" description="Coenzyme F420:L-glutamate ligase-like" evidence="2">
    <location>
        <begin position="10"/>
        <end position="117"/>
    </location>
</feature>
<organism evidence="3 4">
    <name type="scientific">Frondihabitans sucicola</name>
    <dbReference type="NCBI Taxonomy" id="1268041"/>
    <lineage>
        <taxon>Bacteria</taxon>
        <taxon>Bacillati</taxon>
        <taxon>Actinomycetota</taxon>
        <taxon>Actinomycetes</taxon>
        <taxon>Micrococcales</taxon>
        <taxon>Microbacteriaceae</taxon>
        <taxon>Frondihabitans</taxon>
    </lineage>
</organism>
<keyword evidence="4" id="KW-1185">Reference proteome</keyword>
<dbReference type="SUPFAM" id="SSF144010">
    <property type="entry name" value="CofE-like"/>
    <property type="match status" value="1"/>
</dbReference>
<proteinExistence type="predicted"/>
<reference evidence="4" key="1">
    <citation type="journal article" date="2019" name="Int. J. Syst. Evol. Microbiol.">
        <title>The Global Catalogue of Microorganisms (GCM) 10K type strain sequencing project: providing services to taxonomists for standard genome sequencing and annotation.</title>
        <authorList>
            <consortium name="The Broad Institute Genomics Platform"/>
            <consortium name="The Broad Institute Genome Sequencing Center for Infectious Disease"/>
            <person name="Wu L."/>
            <person name="Ma J."/>
        </authorList>
    </citation>
    <scope>NUCLEOTIDE SEQUENCE [LARGE SCALE GENOMIC DNA]</scope>
    <source>
        <strain evidence="4">NBRC 108728</strain>
    </source>
</reference>
<sequence length="137" mass="13814">MLTVFALEGIPEVGDGDDLAALIGDAAAASDDTALRDGDVLAVTSKVVSKAEGRTRPEAEREQAITDETVRVVATRAFPGGVTRIVENRLGIVGAAAGVDASNTADGTILLLPSTPTPRRPPCALGSRSDSASGSAS</sequence>
<name>A0ABM8GK33_9MICO</name>
<evidence type="ECO:0000313" key="3">
    <source>
        <dbReference type="EMBL" id="BDZ48755.1"/>
    </source>
</evidence>
<evidence type="ECO:0000313" key="4">
    <source>
        <dbReference type="Proteomes" id="UP001321486"/>
    </source>
</evidence>